<dbReference type="EMBL" id="VLPK01000001">
    <property type="protein sequence ID" value="TSJ44381.1"/>
    <property type="molecule type" value="Genomic_DNA"/>
</dbReference>
<accession>A0A556MWT5</accession>
<evidence type="ECO:0000256" key="1">
    <source>
        <dbReference type="ARBA" id="ARBA00004651"/>
    </source>
</evidence>
<comment type="subcellular location">
    <subcellularLocation>
        <location evidence="1">Cell membrane</location>
        <topology evidence="1">Multi-pass membrane protein</topology>
    </subcellularLocation>
</comment>
<dbReference type="Proteomes" id="UP000318733">
    <property type="component" value="Unassembled WGS sequence"/>
</dbReference>
<dbReference type="OrthoDB" id="680764at2"/>
<evidence type="ECO:0000256" key="5">
    <source>
        <dbReference type="ARBA" id="ARBA00022989"/>
    </source>
</evidence>
<proteinExistence type="inferred from homology"/>
<comment type="similarity">
    <text evidence="2">Belongs to the DoxX family.</text>
</comment>
<reference evidence="8 9" key="1">
    <citation type="submission" date="2019-07" db="EMBL/GenBank/DDBJ databases">
        <authorList>
            <person name="Huq M.A."/>
        </authorList>
    </citation>
    <scope>NUCLEOTIDE SEQUENCE [LARGE SCALE GENOMIC DNA]</scope>
    <source>
        <strain evidence="8 9">MAH-19</strain>
    </source>
</reference>
<evidence type="ECO:0000256" key="2">
    <source>
        <dbReference type="ARBA" id="ARBA00006679"/>
    </source>
</evidence>
<protein>
    <submittedName>
        <fullName evidence="8">DoxX family protein</fullName>
    </submittedName>
</protein>
<evidence type="ECO:0000313" key="9">
    <source>
        <dbReference type="Proteomes" id="UP000318733"/>
    </source>
</evidence>
<dbReference type="AlphaFoldDB" id="A0A556MWT5"/>
<keyword evidence="6 7" id="KW-0472">Membrane</keyword>
<evidence type="ECO:0000256" key="3">
    <source>
        <dbReference type="ARBA" id="ARBA00022475"/>
    </source>
</evidence>
<keyword evidence="4 7" id="KW-0812">Transmembrane</keyword>
<feature type="transmembrane region" description="Helical" evidence="7">
    <location>
        <begin position="63"/>
        <end position="84"/>
    </location>
</feature>
<dbReference type="PANTHER" id="PTHR33452:SF1">
    <property type="entry name" value="INNER MEMBRANE PROTEIN YPHA-RELATED"/>
    <property type="match status" value="1"/>
</dbReference>
<gene>
    <name evidence="8" type="ORF">FO440_09435</name>
</gene>
<evidence type="ECO:0000256" key="7">
    <source>
        <dbReference type="SAM" id="Phobius"/>
    </source>
</evidence>
<organism evidence="8 9">
    <name type="scientific">Mucilaginibacter corticis</name>
    <dbReference type="NCBI Taxonomy" id="2597670"/>
    <lineage>
        <taxon>Bacteria</taxon>
        <taxon>Pseudomonadati</taxon>
        <taxon>Bacteroidota</taxon>
        <taxon>Sphingobacteriia</taxon>
        <taxon>Sphingobacteriales</taxon>
        <taxon>Sphingobacteriaceae</taxon>
        <taxon>Mucilaginibacter</taxon>
    </lineage>
</organism>
<dbReference type="PANTHER" id="PTHR33452">
    <property type="entry name" value="OXIDOREDUCTASE CATD-RELATED"/>
    <property type="match status" value="1"/>
</dbReference>
<feature type="transmembrane region" description="Helical" evidence="7">
    <location>
        <begin position="21"/>
        <end position="43"/>
    </location>
</feature>
<feature type="transmembrane region" description="Helical" evidence="7">
    <location>
        <begin position="91"/>
        <end position="109"/>
    </location>
</feature>
<dbReference type="InterPro" id="IPR032808">
    <property type="entry name" value="DoxX"/>
</dbReference>
<evidence type="ECO:0000256" key="4">
    <source>
        <dbReference type="ARBA" id="ARBA00022692"/>
    </source>
</evidence>
<sequence length="154" mass="17487">MKVINNVQTWGDSHHPKILDLIRMLLGIFLLIKGSVFLNQHSFLMDKIMSTHTFNWSPEAVDWLIHYVTLVHMIGGVLIFLGLFTRLAAILQIPVVFGAVFFVNIMSYYVNSELWLSIMVLALLMLFTVIGSGPLSIDNVLKNLFPDDKEHKSS</sequence>
<dbReference type="RefSeq" id="WP_144247942.1">
    <property type="nucleotide sequence ID" value="NZ_VLPK01000001.1"/>
</dbReference>
<keyword evidence="3" id="KW-1003">Cell membrane</keyword>
<feature type="transmembrane region" description="Helical" evidence="7">
    <location>
        <begin position="115"/>
        <end position="137"/>
    </location>
</feature>
<comment type="caution">
    <text evidence="8">The sequence shown here is derived from an EMBL/GenBank/DDBJ whole genome shotgun (WGS) entry which is preliminary data.</text>
</comment>
<keyword evidence="9" id="KW-1185">Reference proteome</keyword>
<dbReference type="Pfam" id="PF07681">
    <property type="entry name" value="DoxX"/>
    <property type="match status" value="1"/>
</dbReference>
<evidence type="ECO:0000313" key="8">
    <source>
        <dbReference type="EMBL" id="TSJ44381.1"/>
    </source>
</evidence>
<dbReference type="InterPro" id="IPR051907">
    <property type="entry name" value="DoxX-like_oxidoreductase"/>
</dbReference>
<evidence type="ECO:0000256" key="6">
    <source>
        <dbReference type="ARBA" id="ARBA00023136"/>
    </source>
</evidence>
<keyword evidence="5 7" id="KW-1133">Transmembrane helix</keyword>
<dbReference type="GO" id="GO:0005886">
    <property type="term" value="C:plasma membrane"/>
    <property type="evidence" value="ECO:0007669"/>
    <property type="project" value="UniProtKB-SubCell"/>
</dbReference>
<name>A0A556MWT5_9SPHI</name>